<organism evidence="1 2">
    <name type="scientific">Puccinia sorghi</name>
    <dbReference type="NCBI Taxonomy" id="27349"/>
    <lineage>
        <taxon>Eukaryota</taxon>
        <taxon>Fungi</taxon>
        <taxon>Dikarya</taxon>
        <taxon>Basidiomycota</taxon>
        <taxon>Pucciniomycotina</taxon>
        <taxon>Pucciniomycetes</taxon>
        <taxon>Pucciniales</taxon>
        <taxon>Pucciniaceae</taxon>
        <taxon>Puccinia</taxon>
    </lineage>
</organism>
<keyword evidence="2" id="KW-1185">Reference proteome</keyword>
<dbReference type="EMBL" id="LAVV01004843">
    <property type="protein sequence ID" value="KNZ61211.1"/>
    <property type="molecule type" value="Genomic_DNA"/>
</dbReference>
<name>A0A0L6VKA7_9BASI</name>
<accession>A0A0L6VKA7</accession>
<sequence>MKFVIVVRFQEELGQDRRRFISNNPQFHGELFTKALESSTCNKDQIQRVAIELTPAYMCVSAYEIKFLEFHSRKHLIKKKGINIFLPSSWGCWVVILYPISKCGLVYFFTLLLLQDHYPFHQESFLGTCIVVSVMKSARGPFVPFTAMAILPETLFSKVKSLRIKSCKLIYCFILFEEFLFLNLWSCIFRKIRIWKFMRNENKMTIRKNEISDKYKHKIGNKKGKNRILKTLPVAGGKWSCGWVCRSFSIYCISMWKRSAELSRVKQIDKSLKLEYTDYISGLSQQGAVKREFLLTGLRCFSLLVILVLHIETKDFLRSMENNSQCHRQLFFPHQCGFPLLLECQKHISEWTGHSGGEYVFITEFMVLLGVIVLENQKEGILILRGGRMNGWEERPKPSNPGNICRCMQGCKAFIAFNISSCGQHINIYRGIQGCTAFILLCIECLVEACGKHRNKGNWLNSLKENSHCLNEQEYNITSFNGSFPRHRSTDDMILQCFYSKSNHHKGFSRNPLKNYSVHVTPGQIKSENETMKLIFWRILFNSKPFKNYLWHILCKFPQSKCRAKPFHPDSWIGCRRNKICKRSILKLALENTSAKNLPRHQNCALIQLTGISVSRQDSTRDTTFYHVLILILDLKKGSLTCDPHKLKV</sequence>
<dbReference type="Proteomes" id="UP000037035">
    <property type="component" value="Unassembled WGS sequence"/>
</dbReference>
<reference evidence="1 2" key="1">
    <citation type="submission" date="2015-08" db="EMBL/GenBank/DDBJ databases">
        <title>Next Generation Sequencing and Analysis of the Genome of Puccinia sorghi L Schw, the Causal Agent of Maize Common Rust.</title>
        <authorList>
            <person name="Rochi L."/>
            <person name="Burguener G."/>
            <person name="Darino M."/>
            <person name="Turjanski A."/>
            <person name="Kreff E."/>
            <person name="Dieguez M.J."/>
            <person name="Sacco F."/>
        </authorList>
    </citation>
    <scope>NUCLEOTIDE SEQUENCE [LARGE SCALE GENOMIC DNA]</scope>
    <source>
        <strain evidence="1 2">RO10H11247</strain>
    </source>
</reference>
<evidence type="ECO:0000313" key="1">
    <source>
        <dbReference type="EMBL" id="KNZ61211.1"/>
    </source>
</evidence>
<protein>
    <submittedName>
        <fullName evidence="1">Uncharacterized protein</fullName>
    </submittedName>
</protein>
<gene>
    <name evidence="1" type="ORF">VP01_1435g2</name>
</gene>
<dbReference type="VEuPathDB" id="FungiDB:VP01_1435g2"/>
<dbReference type="AlphaFoldDB" id="A0A0L6VKA7"/>
<comment type="caution">
    <text evidence="1">The sequence shown here is derived from an EMBL/GenBank/DDBJ whole genome shotgun (WGS) entry which is preliminary data.</text>
</comment>
<proteinExistence type="predicted"/>
<evidence type="ECO:0000313" key="2">
    <source>
        <dbReference type="Proteomes" id="UP000037035"/>
    </source>
</evidence>